<gene>
    <name evidence="10" type="primary">trpF</name>
    <name evidence="12" type="ORF">C0630_01040</name>
</gene>
<evidence type="ECO:0000313" key="13">
    <source>
        <dbReference type="Proteomes" id="UP000235015"/>
    </source>
</evidence>
<dbReference type="Proteomes" id="UP000235015">
    <property type="component" value="Unassembled WGS sequence"/>
</dbReference>
<accession>A0A2N6D1F5</accession>
<dbReference type="NCBIfam" id="NF002299">
    <property type="entry name" value="PRK01222.1-6"/>
    <property type="match status" value="1"/>
</dbReference>
<evidence type="ECO:0000259" key="11">
    <source>
        <dbReference type="Pfam" id="PF00697"/>
    </source>
</evidence>
<dbReference type="PANTHER" id="PTHR42894">
    <property type="entry name" value="N-(5'-PHOSPHORIBOSYL)ANTHRANILATE ISOMERASE"/>
    <property type="match status" value="1"/>
</dbReference>
<dbReference type="InterPro" id="IPR001240">
    <property type="entry name" value="PRAI_dom"/>
</dbReference>
<dbReference type="STRING" id="1111735.GCA_000428045_03330"/>
<dbReference type="EC" id="5.3.1.24" evidence="4 10"/>
<evidence type="ECO:0000256" key="3">
    <source>
        <dbReference type="ARBA" id="ARBA00007571"/>
    </source>
</evidence>
<dbReference type="RefSeq" id="WP_029132628.1">
    <property type="nucleotide sequence ID" value="NZ_PKUN01000001.1"/>
</dbReference>
<feature type="domain" description="N-(5'phosphoribosyl) anthranilate isomerase (PRAI)" evidence="11">
    <location>
        <begin position="5"/>
        <end position="199"/>
    </location>
</feature>
<dbReference type="UniPathway" id="UPA00035">
    <property type="reaction ID" value="UER00042"/>
</dbReference>
<keyword evidence="7 10" id="KW-0822">Tryptophan biosynthesis</keyword>
<evidence type="ECO:0000256" key="1">
    <source>
        <dbReference type="ARBA" id="ARBA00001164"/>
    </source>
</evidence>
<reference evidence="12 13" key="1">
    <citation type="submission" date="2017-11" db="EMBL/GenBank/DDBJ databases">
        <title>Genome-resolved metagenomics identifies genetic mobility, metabolic interactions, and unexpected diversity in perchlorate-reducing communities.</title>
        <authorList>
            <person name="Barnum T.P."/>
            <person name="Figueroa I.A."/>
            <person name="Carlstrom C.I."/>
            <person name="Lucas L.N."/>
            <person name="Engelbrektson A.L."/>
            <person name="Coates J.D."/>
        </authorList>
    </citation>
    <scope>NUCLEOTIDE SEQUENCE [LARGE SCALE GENOMIC DNA]</scope>
    <source>
        <strain evidence="12">BM301</strain>
    </source>
</reference>
<dbReference type="AlphaFoldDB" id="A0A2N6D1F5"/>
<evidence type="ECO:0000256" key="7">
    <source>
        <dbReference type="ARBA" id="ARBA00022822"/>
    </source>
</evidence>
<comment type="similarity">
    <text evidence="3 10">Belongs to the TrpF family.</text>
</comment>
<organism evidence="12 13">
    <name type="scientific">Sedimenticola selenatireducens</name>
    <dbReference type="NCBI Taxonomy" id="191960"/>
    <lineage>
        <taxon>Bacteria</taxon>
        <taxon>Pseudomonadati</taxon>
        <taxon>Pseudomonadota</taxon>
        <taxon>Gammaproteobacteria</taxon>
        <taxon>Chromatiales</taxon>
        <taxon>Sedimenticolaceae</taxon>
        <taxon>Sedimenticola</taxon>
    </lineage>
</organism>
<dbReference type="CDD" id="cd00405">
    <property type="entry name" value="PRAI"/>
    <property type="match status" value="1"/>
</dbReference>
<evidence type="ECO:0000256" key="9">
    <source>
        <dbReference type="ARBA" id="ARBA00023235"/>
    </source>
</evidence>
<evidence type="ECO:0000256" key="5">
    <source>
        <dbReference type="ARBA" id="ARBA00022272"/>
    </source>
</evidence>
<dbReference type="InterPro" id="IPR044643">
    <property type="entry name" value="TrpF_fam"/>
</dbReference>
<keyword evidence="9 10" id="KW-0413">Isomerase</keyword>
<keyword evidence="8 10" id="KW-0057">Aromatic amino acid biosynthesis</keyword>
<dbReference type="HAMAP" id="MF_00135">
    <property type="entry name" value="PRAI"/>
    <property type="match status" value="1"/>
</dbReference>
<dbReference type="SUPFAM" id="SSF51366">
    <property type="entry name" value="Ribulose-phoshate binding barrel"/>
    <property type="match status" value="1"/>
</dbReference>
<dbReference type="Pfam" id="PF00697">
    <property type="entry name" value="PRAI"/>
    <property type="match status" value="1"/>
</dbReference>
<dbReference type="Gene3D" id="3.20.20.70">
    <property type="entry name" value="Aldolase class I"/>
    <property type="match status" value="1"/>
</dbReference>
<dbReference type="GO" id="GO:0004640">
    <property type="term" value="F:phosphoribosylanthranilate isomerase activity"/>
    <property type="evidence" value="ECO:0007669"/>
    <property type="project" value="UniProtKB-UniRule"/>
</dbReference>
<comment type="caution">
    <text evidence="12">The sequence shown here is derived from an EMBL/GenBank/DDBJ whole genome shotgun (WGS) entry which is preliminary data.</text>
</comment>
<comment type="pathway">
    <text evidence="2 10">Amino-acid biosynthesis; L-tryptophan biosynthesis; L-tryptophan from chorismate: step 3/5.</text>
</comment>
<keyword evidence="6 10" id="KW-0028">Amino-acid biosynthesis</keyword>
<sequence length="210" mass="22589">MRTRVKICGITRPEDAIAAVRAGADAIGLVFYPPSPRAITASRAAQIIQDIPPFVSTVGLFVNATADEVAAVLKTVPLDLLQFHGDEPPDACVGHGRPYIKAVRMRPDVDLPELDRRYQSALGLLLDSYQPGSPGGTGATFDWGRIPDTMRGRIILAGGLTPQNVAAAIQQVCPYAVDVSGGVEQEKGIKDEEKIRAFMRGVERANRKND</sequence>
<evidence type="ECO:0000256" key="2">
    <source>
        <dbReference type="ARBA" id="ARBA00004664"/>
    </source>
</evidence>
<proteinExistence type="inferred from homology"/>
<dbReference type="PANTHER" id="PTHR42894:SF1">
    <property type="entry name" value="N-(5'-PHOSPHORIBOSYL)ANTHRANILATE ISOMERASE"/>
    <property type="match status" value="1"/>
</dbReference>
<dbReference type="InterPro" id="IPR011060">
    <property type="entry name" value="RibuloseP-bd_barrel"/>
</dbReference>
<dbReference type="NCBIfam" id="NF002298">
    <property type="entry name" value="PRK01222.1-4"/>
    <property type="match status" value="1"/>
</dbReference>
<dbReference type="FunFam" id="3.20.20.70:FF:000075">
    <property type="entry name" value="Tryptophan biosynthesis protein TRP1"/>
    <property type="match status" value="1"/>
</dbReference>
<evidence type="ECO:0000256" key="6">
    <source>
        <dbReference type="ARBA" id="ARBA00022605"/>
    </source>
</evidence>
<evidence type="ECO:0000256" key="10">
    <source>
        <dbReference type="HAMAP-Rule" id="MF_00135"/>
    </source>
</evidence>
<evidence type="ECO:0000256" key="8">
    <source>
        <dbReference type="ARBA" id="ARBA00023141"/>
    </source>
</evidence>
<comment type="catalytic activity">
    <reaction evidence="1 10">
        <text>N-(5-phospho-beta-D-ribosyl)anthranilate = 1-(2-carboxyphenylamino)-1-deoxy-D-ribulose 5-phosphate</text>
        <dbReference type="Rhea" id="RHEA:21540"/>
        <dbReference type="ChEBI" id="CHEBI:18277"/>
        <dbReference type="ChEBI" id="CHEBI:58613"/>
        <dbReference type="EC" id="5.3.1.24"/>
    </reaction>
</comment>
<dbReference type="GO" id="GO:0000162">
    <property type="term" value="P:L-tryptophan biosynthetic process"/>
    <property type="evidence" value="ECO:0007669"/>
    <property type="project" value="UniProtKB-UniRule"/>
</dbReference>
<dbReference type="InterPro" id="IPR013785">
    <property type="entry name" value="Aldolase_TIM"/>
</dbReference>
<evidence type="ECO:0000256" key="4">
    <source>
        <dbReference type="ARBA" id="ARBA00012572"/>
    </source>
</evidence>
<evidence type="ECO:0000313" key="12">
    <source>
        <dbReference type="EMBL" id="PLX63520.1"/>
    </source>
</evidence>
<name>A0A2N6D1F5_9GAMM</name>
<protein>
    <recommendedName>
        <fullName evidence="5 10">N-(5'-phosphoribosyl)anthranilate isomerase</fullName>
        <shortName evidence="10">PRAI</shortName>
        <ecNumber evidence="4 10">5.3.1.24</ecNumber>
    </recommendedName>
</protein>
<dbReference type="EMBL" id="PKUN01000001">
    <property type="protein sequence ID" value="PLX63520.1"/>
    <property type="molecule type" value="Genomic_DNA"/>
</dbReference>